<sequence>MRSVFMAAGLLPMAALANPFSTLPLRPAGEIPASGKILMTLEDGDYVLPHFSPDARYLAFARVVMQGNTELTEIQALDLKTLKVTTLLDAKGSREFAMYKSFVAGFSWKDATTLKAGISDGDVNGIDLIFDVAAGKLIGKKPFSLADDVPGKEEALTPELTAAFPSVPPPVLANALANGFKVGEKKYIVQKNYWKQDNHIWYLDAGSRQMTRLVDIPETWIYSLRGGFASGNAFILLVSYGQEAWLARHAGGKLALLYHFPVKNYQQTGLRVEHARGDRVLFQVSTGPDYEKRENFLFVYDKSGLRKIRETAPLYDLDVDSAGRLLCLSQWKGSHRRLVVKEWKDSR</sequence>
<dbReference type="SUPFAM" id="SSF82171">
    <property type="entry name" value="DPP6 N-terminal domain-like"/>
    <property type="match status" value="1"/>
</dbReference>
<dbReference type="EMBL" id="MFTC01000007">
    <property type="protein sequence ID" value="OGI52773.1"/>
    <property type="molecule type" value="Genomic_DNA"/>
</dbReference>
<feature type="signal peptide" evidence="1">
    <location>
        <begin position="1"/>
        <end position="17"/>
    </location>
</feature>
<dbReference type="AlphaFoldDB" id="A0A1F6U5W0"/>
<organism evidence="2 3">
    <name type="scientific">Candidatus Muproteobacteria bacterium RIFCSPLOWO2_01_FULL_60_18</name>
    <dbReference type="NCBI Taxonomy" id="1817768"/>
    <lineage>
        <taxon>Bacteria</taxon>
        <taxon>Pseudomonadati</taxon>
        <taxon>Pseudomonadota</taxon>
        <taxon>Candidatus Muproteobacteria</taxon>
    </lineage>
</organism>
<feature type="chain" id="PRO_5009526987" evidence="1">
    <location>
        <begin position="18"/>
        <end position="347"/>
    </location>
</feature>
<evidence type="ECO:0000313" key="2">
    <source>
        <dbReference type="EMBL" id="OGI52773.1"/>
    </source>
</evidence>
<evidence type="ECO:0000313" key="3">
    <source>
        <dbReference type="Proteomes" id="UP000179037"/>
    </source>
</evidence>
<keyword evidence="1" id="KW-0732">Signal</keyword>
<evidence type="ECO:0000256" key="1">
    <source>
        <dbReference type="SAM" id="SignalP"/>
    </source>
</evidence>
<reference evidence="2 3" key="1">
    <citation type="journal article" date="2016" name="Nat. Commun.">
        <title>Thousands of microbial genomes shed light on interconnected biogeochemical processes in an aquifer system.</title>
        <authorList>
            <person name="Anantharaman K."/>
            <person name="Brown C.T."/>
            <person name="Hug L.A."/>
            <person name="Sharon I."/>
            <person name="Castelle C.J."/>
            <person name="Probst A.J."/>
            <person name="Thomas B.C."/>
            <person name="Singh A."/>
            <person name="Wilkins M.J."/>
            <person name="Karaoz U."/>
            <person name="Brodie E.L."/>
            <person name="Williams K.H."/>
            <person name="Hubbard S.S."/>
            <person name="Banfield J.F."/>
        </authorList>
    </citation>
    <scope>NUCLEOTIDE SEQUENCE [LARGE SCALE GENOMIC DNA]</scope>
</reference>
<proteinExistence type="predicted"/>
<accession>A0A1F6U5W0</accession>
<dbReference type="Proteomes" id="UP000179037">
    <property type="component" value="Unassembled WGS sequence"/>
</dbReference>
<protein>
    <submittedName>
        <fullName evidence="2">Uncharacterized protein</fullName>
    </submittedName>
</protein>
<dbReference type="STRING" id="1817768.A3A87_02510"/>
<gene>
    <name evidence="2" type="ORF">A3A87_02510</name>
</gene>
<comment type="caution">
    <text evidence="2">The sequence shown here is derived from an EMBL/GenBank/DDBJ whole genome shotgun (WGS) entry which is preliminary data.</text>
</comment>
<name>A0A1F6U5W0_9PROT</name>